<keyword evidence="1 3" id="KW-0547">Nucleotide-binding</keyword>
<dbReference type="SUPFAM" id="SSF89963">
    <property type="entry name" value="YajQ-like"/>
    <property type="match status" value="2"/>
</dbReference>
<dbReference type="InterPro" id="IPR035570">
    <property type="entry name" value="UPF0234_N"/>
</dbReference>
<dbReference type="Gene3D" id="3.30.70.990">
    <property type="entry name" value="YajQ-like, domain 2"/>
    <property type="match status" value="1"/>
</dbReference>
<protein>
    <recommendedName>
        <fullName evidence="3">Nucleotide-binding protein SAMN05660653_00389</fullName>
    </recommendedName>
</protein>
<dbReference type="GO" id="GO:0000166">
    <property type="term" value="F:nucleotide binding"/>
    <property type="evidence" value="ECO:0007669"/>
    <property type="project" value="UniProtKB-UniRule"/>
</dbReference>
<dbReference type="Gene3D" id="3.30.70.860">
    <property type="match status" value="1"/>
</dbReference>
<dbReference type="GO" id="GO:0005829">
    <property type="term" value="C:cytosol"/>
    <property type="evidence" value="ECO:0007669"/>
    <property type="project" value="TreeGrafter"/>
</dbReference>
<keyword evidence="5" id="KW-1185">Reference proteome</keyword>
<name>A0A1G6AJ03_9BACT</name>
<evidence type="ECO:0000313" key="5">
    <source>
        <dbReference type="Proteomes" id="UP000198771"/>
    </source>
</evidence>
<dbReference type="STRING" id="617002.SAMN05660653_00389"/>
<dbReference type="InterPro" id="IPR036183">
    <property type="entry name" value="YajQ-like_sf"/>
</dbReference>
<evidence type="ECO:0000256" key="1">
    <source>
        <dbReference type="ARBA" id="ARBA00022741"/>
    </source>
</evidence>
<comment type="function">
    <text evidence="3">Nucleotide-binding protein.</text>
</comment>
<dbReference type="EMBL" id="FMXO01000002">
    <property type="protein sequence ID" value="SDB08320.1"/>
    <property type="molecule type" value="Genomic_DNA"/>
</dbReference>
<dbReference type="HAMAP" id="MF_00632">
    <property type="entry name" value="UPF0234"/>
    <property type="match status" value="1"/>
</dbReference>
<sequence>MPSFDIVSKVDLQEVDNAVNNVRKELDTRFDFRNVKTDLDLNRKDKVLHVVTGDEMKMRAIEELLKAHFTRRKLDPKCMEFKELEATSQGRVKMDVQIREGISKDTAQKIVKLIKAQKIKVQAAIQDEQVRVTGKQIDDLQAVIKLMEEQDFDVPLQHVNMKR</sequence>
<dbReference type="NCBIfam" id="NF003819">
    <property type="entry name" value="PRK05412.1"/>
    <property type="match status" value="1"/>
</dbReference>
<evidence type="ECO:0000256" key="3">
    <source>
        <dbReference type="HAMAP-Rule" id="MF_00632"/>
    </source>
</evidence>
<gene>
    <name evidence="4" type="ORF">SAMN05660653_00389</name>
</gene>
<evidence type="ECO:0000313" key="4">
    <source>
        <dbReference type="EMBL" id="SDB08320.1"/>
    </source>
</evidence>
<evidence type="ECO:0000256" key="2">
    <source>
        <dbReference type="ARBA" id="ARBA00093450"/>
    </source>
</evidence>
<organism evidence="4 5">
    <name type="scientific">Desulfonatronum thiosulfatophilum</name>
    <dbReference type="NCBI Taxonomy" id="617002"/>
    <lineage>
        <taxon>Bacteria</taxon>
        <taxon>Pseudomonadati</taxon>
        <taxon>Thermodesulfobacteriota</taxon>
        <taxon>Desulfovibrionia</taxon>
        <taxon>Desulfovibrionales</taxon>
        <taxon>Desulfonatronaceae</taxon>
        <taxon>Desulfonatronum</taxon>
    </lineage>
</organism>
<proteinExistence type="inferred from homology"/>
<dbReference type="RefSeq" id="WP_092116685.1">
    <property type="nucleotide sequence ID" value="NZ_FMXO01000002.1"/>
</dbReference>
<dbReference type="InterPro" id="IPR007551">
    <property type="entry name" value="YajQ/Smlt4090-like"/>
</dbReference>
<dbReference type="OrthoDB" id="9801447at2"/>
<dbReference type="Pfam" id="PF04461">
    <property type="entry name" value="YajQ"/>
    <property type="match status" value="1"/>
</dbReference>
<dbReference type="PANTHER" id="PTHR30476:SF0">
    <property type="entry name" value="UPF0234 PROTEIN YAJQ"/>
    <property type="match status" value="1"/>
</dbReference>
<reference evidence="4 5" key="1">
    <citation type="submission" date="2016-10" db="EMBL/GenBank/DDBJ databases">
        <authorList>
            <person name="de Groot N.N."/>
        </authorList>
    </citation>
    <scope>NUCLEOTIDE SEQUENCE [LARGE SCALE GENOMIC DNA]</scope>
    <source>
        <strain evidence="4 5">ASO4-2</strain>
    </source>
</reference>
<dbReference type="PANTHER" id="PTHR30476">
    <property type="entry name" value="UPF0234 PROTEIN YAJQ"/>
    <property type="match status" value="1"/>
</dbReference>
<dbReference type="Proteomes" id="UP000198771">
    <property type="component" value="Unassembled WGS sequence"/>
</dbReference>
<dbReference type="CDD" id="cd11740">
    <property type="entry name" value="YajQ_like"/>
    <property type="match status" value="1"/>
</dbReference>
<dbReference type="InterPro" id="IPR035571">
    <property type="entry name" value="UPF0234-like_C"/>
</dbReference>
<accession>A0A1G6AJ03</accession>
<comment type="similarity">
    <text evidence="2 3">Belongs to the YajQ family.</text>
</comment>
<dbReference type="AlphaFoldDB" id="A0A1G6AJ03"/>